<keyword evidence="2" id="KW-1185">Reference proteome</keyword>
<comment type="caution">
    <text evidence="1">The sequence shown here is derived from an EMBL/GenBank/DDBJ whole genome shotgun (WGS) entry which is preliminary data.</text>
</comment>
<dbReference type="Proteomes" id="UP001597139">
    <property type="component" value="Unassembled WGS sequence"/>
</dbReference>
<dbReference type="SUPFAM" id="SSF101898">
    <property type="entry name" value="NHL repeat"/>
    <property type="match status" value="1"/>
</dbReference>
<evidence type="ECO:0008006" key="3">
    <source>
        <dbReference type="Google" id="ProtNLM"/>
    </source>
</evidence>
<reference evidence="1 2" key="1">
    <citation type="journal article" date="2019" name="Int. J. Syst. Evol. Microbiol.">
        <title>The Global Catalogue of Microorganisms (GCM) 10K type strain sequencing project: providing services to taxonomists for standard genome sequencing and annotation.</title>
        <authorList>
            <consortium name="The Broad Institute Genomics Platform"/>
            <consortium name="The Broad Institute Genome Sequencing Center for Infectious Disease"/>
            <person name="Wu L."/>
            <person name="Ma J."/>
        </authorList>
    </citation>
    <scope>NUCLEOTIDE SEQUENCE [LARGE SCALE GENOMIC DNA]</scope>
    <source>
        <strain evidence="1 2">CGMCC 1.12859</strain>
    </source>
</reference>
<proteinExistence type="predicted"/>
<evidence type="ECO:0000313" key="1">
    <source>
        <dbReference type="EMBL" id="MFD1567757.1"/>
    </source>
</evidence>
<gene>
    <name evidence="1" type="ORF">ACFSAU_09645</name>
</gene>
<sequence length="300" mass="31878">MAGTREWSVTKSPKVAQLTGVESSGDAAYATGRRGVLLERAGPSQWTAVFTTGPVGEGRSVLDASTTDDGERVWFCGENGTLGYYEPATDSVETHFSPYDLDTTFRSVSAKGAAGEETVHVADDNGEIVRGEMDGPELTVRSVAIPGDGTALTEVVDNDREVFACDAAGTFYHTTVDQQAWKRRTLSDTPVRAVSFNDANVYEIAEDGTVFEEVSLFGEGSRNPRSIDSGVESPTEIDTDDRRTIAVVGDGGQLRVSENGGNFRHADIEAEATLYGAEVMDDGTIIAVGDDGTIVEGCPN</sequence>
<accession>A0ABD6BRU1</accession>
<dbReference type="AlphaFoldDB" id="A0ABD6BRU1"/>
<name>A0ABD6BRU1_9EURY</name>
<evidence type="ECO:0000313" key="2">
    <source>
        <dbReference type="Proteomes" id="UP001597139"/>
    </source>
</evidence>
<dbReference type="RefSeq" id="WP_267647078.1">
    <property type="nucleotide sequence ID" value="NZ_JANHGR010000001.1"/>
</dbReference>
<protein>
    <recommendedName>
        <fullName evidence="3">PQQ-like domain-containing protein</fullName>
    </recommendedName>
</protein>
<organism evidence="1 2">
    <name type="scientific">Halolamina litorea</name>
    <dbReference type="NCBI Taxonomy" id="1515593"/>
    <lineage>
        <taxon>Archaea</taxon>
        <taxon>Methanobacteriati</taxon>
        <taxon>Methanobacteriota</taxon>
        <taxon>Stenosarchaea group</taxon>
        <taxon>Halobacteria</taxon>
        <taxon>Halobacteriales</taxon>
        <taxon>Haloferacaceae</taxon>
    </lineage>
</organism>
<dbReference type="EMBL" id="JBHUCZ010000009">
    <property type="protein sequence ID" value="MFD1567757.1"/>
    <property type="molecule type" value="Genomic_DNA"/>
</dbReference>